<comment type="subcellular location">
    <subcellularLocation>
        <location evidence="3">Cytoplasm</location>
    </subcellularLocation>
</comment>
<keyword evidence="3 4" id="KW-0479">Metal-binding</keyword>
<evidence type="ECO:0000259" key="5">
    <source>
        <dbReference type="PROSITE" id="PS50305"/>
    </source>
</evidence>
<dbReference type="InterPro" id="IPR029035">
    <property type="entry name" value="DHS-like_NAD/FAD-binding_dom"/>
</dbReference>
<feature type="active site" description="Proton acceptor" evidence="3 4">
    <location>
        <position position="116"/>
    </location>
</feature>
<dbReference type="NCBIfam" id="NF001753">
    <property type="entry name" value="PRK00481.1-3"/>
    <property type="match status" value="1"/>
</dbReference>
<proteinExistence type="inferred from homology"/>
<dbReference type="GO" id="GO:0008270">
    <property type="term" value="F:zinc ion binding"/>
    <property type="evidence" value="ECO:0007669"/>
    <property type="project" value="UniProtKB-UniRule"/>
</dbReference>
<feature type="binding site" evidence="3">
    <location>
        <begin position="98"/>
        <end position="101"/>
    </location>
    <ligand>
        <name>NAD(+)</name>
        <dbReference type="ChEBI" id="CHEBI:57540"/>
    </ligand>
</feature>
<dbReference type="EC" id="2.3.1.286" evidence="3"/>
<evidence type="ECO:0000313" key="6">
    <source>
        <dbReference type="EMBL" id="SEC13108.1"/>
    </source>
</evidence>
<evidence type="ECO:0000256" key="4">
    <source>
        <dbReference type="PROSITE-ProRule" id="PRU00236"/>
    </source>
</evidence>
<keyword evidence="3" id="KW-0963">Cytoplasm</keyword>
<organism evidence="6 7">
    <name type="scientific">Pseudomonas saponiphila</name>
    <dbReference type="NCBI Taxonomy" id="556534"/>
    <lineage>
        <taxon>Bacteria</taxon>
        <taxon>Pseudomonadati</taxon>
        <taxon>Pseudomonadota</taxon>
        <taxon>Gammaproteobacteria</taxon>
        <taxon>Pseudomonadales</taxon>
        <taxon>Pseudomonadaceae</taxon>
        <taxon>Pseudomonas</taxon>
    </lineage>
</organism>
<dbReference type="HAMAP" id="MF_01121">
    <property type="entry name" value="Sirtuin_ClassIII"/>
    <property type="match status" value="1"/>
</dbReference>
<feature type="binding site" evidence="3">
    <location>
        <begin position="192"/>
        <end position="194"/>
    </location>
    <ligand>
        <name>NAD(+)</name>
        <dbReference type="ChEBI" id="CHEBI:57540"/>
    </ligand>
</feature>
<keyword evidence="7" id="KW-1185">Reference proteome</keyword>
<comment type="cofactor">
    <cofactor evidence="3">
        <name>Zn(2+)</name>
        <dbReference type="ChEBI" id="CHEBI:29105"/>
    </cofactor>
    <text evidence="3">Binds 1 zinc ion per subunit.</text>
</comment>
<evidence type="ECO:0000256" key="3">
    <source>
        <dbReference type="HAMAP-Rule" id="MF_01121"/>
    </source>
</evidence>
<sequence length="249" mass="27148">MEFDPQYLAQAPHLVVFTGAGVSAESGIPTFRDALSGLWEHFDPAQLATPQAFRANPALVWGWYEWRRRKMLQAQPNPAHLAIAELARRVPRLTLITQNVDDLHERAGSPSVLHLHGSLHTPQCFACNRPFKGKLPCPDLPEQGGSLEPPRCSGCNGKIRPGVVWFGESLPQAILKAAFQAADDCDLLLSVGTSGLVQPAAQIPQRALQQGARVVHINPQPQECRAPQEYSLTGPAGQLLPQLVQRAFA</sequence>
<comment type="similarity">
    <text evidence="3">Belongs to the sirtuin family. Class III subfamily.</text>
</comment>
<feature type="binding site" evidence="3">
    <location>
        <begin position="218"/>
        <end position="220"/>
    </location>
    <ligand>
        <name>NAD(+)</name>
        <dbReference type="ChEBI" id="CHEBI:57540"/>
    </ligand>
</feature>
<dbReference type="GO" id="GO:0036055">
    <property type="term" value="F:protein-succinyllysine desuccinylase activity"/>
    <property type="evidence" value="ECO:0007669"/>
    <property type="project" value="UniProtKB-UniRule"/>
</dbReference>
<dbReference type="PANTHER" id="PTHR11085">
    <property type="entry name" value="NAD-DEPENDENT PROTEIN DEACYLASE SIRTUIN-5, MITOCHONDRIAL-RELATED"/>
    <property type="match status" value="1"/>
</dbReference>
<evidence type="ECO:0000256" key="1">
    <source>
        <dbReference type="ARBA" id="ARBA00022679"/>
    </source>
</evidence>
<dbReference type="InterPro" id="IPR026591">
    <property type="entry name" value="Sirtuin_cat_small_dom_sf"/>
</dbReference>
<evidence type="ECO:0000313" key="7">
    <source>
        <dbReference type="Proteomes" id="UP000198982"/>
    </source>
</evidence>
<comment type="function">
    <text evidence="3">NAD-dependent lysine deacetylase and desuccinylase that specifically removes acetyl and succinyl groups on target proteins. Modulates the activities of several proteins which are inactive in their acylated form.</text>
</comment>
<dbReference type="PANTHER" id="PTHR11085:SF10">
    <property type="entry name" value="NAD-DEPENDENT PROTEIN DEACYLASE SIRTUIN-5, MITOCHONDRIAL-RELATED"/>
    <property type="match status" value="1"/>
</dbReference>
<dbReference type="GO" id="GO:0036054">
    <property type="term" value="F:protein-malonyllysine demalonylase activity"/>
    <property type="evidence" value="ECO:0007669"/>
    <property type="project" value="InterPro"/>
</dbReference>
<dbReference type="Pfam" id="PF02146">
    <property type="entry name" value="SIR2"/>
    <property type="match status" value="1"/>
</dbReference>
<keyword evidence="1" id="KW-0808">Transferase</keyword>
<dbReference type="SUPFAM" id="SSF52467">
    <property type="entry name" value="DHS-like NAD/FAD-binding domain"/>
    <property type="match status" value="1"/>
</dbReference>
<dbReference type="InterPro" id="IPR026590">
    <property type="entry name" value="Ssirtuin_cat_dom"/>
</dbReference>
<name>A0A1H4Q0S2_9PSED</name>
<gene>
    <name evidence="3" type="primary">cobB</name>
    <name evidence="6" type="ORF">SAMN05216178_3563</name>
</gene>
<dbReference type="GO" id="GO:0070403">
    <property type="term" value="F:NAD+ binding"/>
    <property type="evidence" value="ECO:0007669"/>
    <property type="project" value="UniProtKB-UniRule"/>
</dbReference>
<comment type="domain">
    <text evidence="3">2 residues (Tyr-64 and Arg-67) present in a large hydrophobic pocket are probably involved in substrate specificity. They are important for desuccinylation activity, but dispensable for deacetylation activity.</text>
</comment>
<dbReference type="InterPro" id="IPR003000">
    <property type="entry name" value="Sirtuin"/>
</dbReference>
<dbReference type="Proteomes" id="UP000198982">
    <property type="component" value="Unassembled WGS sequence"/>
</dbReference>
<dbReference type="EMBL" id="FNTJ01000001">
    <property type="protein sequence ID" value="SEC13108.1"/>
    <property type="molecule type" value="Genomic_DNA"/>
</dbReference>
<feature type="domain" description="Deacetylase sirtuin-type" evidence="5">
    <location>
        <begin position="1"/>
        <end position="249"/>
    </location>
</feature>
<dbReference type="CDD" id="cd01412">
    <property type="entry name" value="SIRT5_Af1_CobB"/>
    <property type="match status" value="1"/>
</dbReference>
<feature type="binding site" evidence="3 4">
    <location>
        <position position="124"/>
    </location>
    <ligand>
        <name>Zn(2+)</name>
        <dbReference type="ChEBI" id="CHEBI:29105"/>
    </ligand>
</feature>
<comment type="caution">
    <text evidence="3">Lacks conserved residue(s) required for the propagation of feature annotation.</text>
</comment>
<dbReference type="PROSITE" id="PS50305">
    <property type="entry name" value="SIRTUIN"/>
    <property type="match status" value="1"/>
</dbReference>
<dbReference type="InterPro" id="IPR050134">
    <property type="entry name" value="NAD-dep_sirtuin_deacylases"/>
</dbReference>
<reference evidence="7" key="1">
    <citation type="submission" date="2016-10" db="EMBL/GenBank/DDBJ databases">
        <authorList>
            <person name="Varghese N."/>
            <person name="Submissions S."/>
        </authorList>
    </citation>
    <scope>NUCLEOTIDE SEQUENCE [LARGE SCALE GENOMIC DNA]</scope>
    <source>
        <strain evidence="7">DSM 9751</strain>
    </source>
</reference>
<comment type="catalytic activity">
    <reaction evidence="3">
        <text>N(6)-succinyl-L-lysyl-[protein] + NAD(+) + H2O = 2''-O-succinyl-ADP-D-ribose + nicotinamide + L-lysyl-[protein]</text>
        <dbReference type="Rhea" id="RHEA:47668"/>
        <dbReference type="Rhea" id="RHEA-COMP:9752"/>
        <dbReference type="Rhea" id="RHEA-COMP:11877"/>
        <dbReference type="ChEBI" id="CHEBI:15377"/>
        <dbReference type="ChEBI" id="CHEBI:17154"/>
        <dbReference type="ChEBI" id="CHEBI:29969"/>
        <dbReference type="ChEBI" id="CHEBI:57540"/>
        <dbReference type="ChEBI" id="CHEBI:87830"/>
        <dbReference type="ChEBI" id="CHEBI:87832"/>
    </reaction>
</comment>
<evidence type="ECO:0000256" key="2">
    <source>
        <dbReference type="ARBA" id="ARBA00023027"/>
    </source>
</evidence>
<dbReference type="GO" id="GO:0005737">
    <property type="term" value="C:cytoplasm"/>
    <property type="evidence" value="ECO:0007669"/>
    <property type="project" value="UniProtKB-SubCell"/>
</dbReference>
<comment type="catalytic activity">
    <reaction evidence="3">
        <text>N(6)-acetyl-L-lysyl-[protein] + NAD(+) + H2O = 2''-O-acetyl-ADP-D-ribose + nicotinamide + L-lysyl-[protein]</text>
        <dbReference type="Rhea" id="RHEA:43636"/>
        <dbReference type="Rhea" id="RHEA-COMP:9752"/>
        <dbReference type="Rhea" id="RHEA-COMP:10731"/>
        <dbReference type="ChEBI" id="CHEBI:15377"/>
        <dbReference type="ChEBI" id="CHEBI:17154"/>
        <dbReference type="ChEBI" id="CHEBI:29969"/>
        <dbReference type="ChEBI" id="CHEBI:57540"/>
        <dbReference type="ChEBI" id="CHEBI:61930"/>
        <dbReference type="ChEBI" id="CHEBI:83767"/>
        <dbReference type="EC" id="2.3.1.286"/>
    </reaction>
</comment>
<dbReference type="GO" id="GO:0017136">
    <property type="term" value="F:histone deacetylase activity, NAD-dependent"/>
    <property type="evidence" value="ECO:0007669"/>
    <property type="project" value="TreeGrafter"/>
</dbReference>
<dbReference type="Gene3D" id="3.40.50.1220">
    <property type="entry name" value="TPP-binding domain"/>
    <property type="match status" value="1"/>
</dbReference>
<feature type="binding site" evidence="3 4">
    <location>
        <position position="155"/>
    </location>
    <ligand>
        <name>Zn(2+)</name>
        <dbReference type="ChEBI" id="CHEBI:29105"/>
    </ligand>
</feature>
<dbReference type="AlphaFoldDB" id="A0A1H4Q0S2"/>
<protein>
    <recommendedName>
        <fullName evidence="3">NAD-dependent protein deacylase</fullName>
        <ecNumber evidence="3">2.3.1.286</ecNumber>
    </recommendedName>
    <alternativeName>
        <fullName evidence="3">Regulatory protein SIR2 homolog</fullName>
    </alternativeName>
</protein>
<dbReference type="InterPro" id="IPR027546">
    <property type="entry name" value="Sirtuin_class_III"/>
</dbReference>
<feature type="binding site" evidence="3 4">
    <location>
        <position position="127"/>
    </location>
    <ligand>
        <name>Zn(2+)</name>
        <dbReference type="ChEBI" id="CHEBI:29105"/>
    </ligand>
</feature>
<keyword evidence="2 3" id="KW-0520">NAD</keyword>
<feature type="binding site" evidence="3">
    <location>
        <position position="236"/>
    </location>
    <ligand>
        <name>NAD(+)</name>
        <dbReference type="ChEBI" id="CHEBI:57540"/>
    </ligand>
</feature>
<dbReference type="RefSeq" id="WP_092315617.1">
    <property type="nucleotide sequence ID" value="NZ_FNTJ01000001.1"/>
</dbReference>
<keyword evidence="3 4" id="KW-0862">Zinc</keyword>
<feature type="binding site" evidence="3">
    <location>
        <position position="67"/>
    </location>
    <ligand>
        <name>substrate</name>
    </ligand>
</feature>
<dbReference type="Gene3D" id="3.30.1600.10">
    <property type="entry name" value="SIR2/SIRT2 'Small Domain"/>
    <property type="match status" value="1"/>
</dbReference>
<feature type="binding site" evidence="3">
    <location>
        <position position="64"/>
    </location>
    <ligand>
        <name>substrate</name>
    </ligand>
</feature>
<feature type="binding site" evidence="3 4">
    <location>
        <position position="152"/>
    </location>
    <ligand>
        <name>Zn(2+)</name>
        <dbReference type="ChEBI" id="CHEBI:29105"/>
    </ligand>
</feature>
<accession>A0A1H4Q0S2</accession>